<dbReference type="GO" id="GO:0004521">
    <property type="term" value="F:RNA endonuclease activity"/>
    <property type="evidence" value="ECO:0007669"/>
    <property type="project" value="TreeGrafter"/>
</dbReference>
<evidence type="ECO:0000256" key="2">
    <source>
        <dbReference type="ARBA" id="ARBA00022649"/>
    </source>
</evidence>
<keyword evidence="3" id="KW-0378">Hydrolase</keyword>
<keyword evidence="3" id="KW-0255">Endonuclease</keyword>
<dbReference type="Gene3D" id="2.30.30.110">
    <property type="match status" value="1"/>
</dbReference>
<evidence type="ECO:0000256" key="1">
    <source>
        <dbReference type="ARBA" id="ARBA00007521"/>
    </source>
</evidence>
<reference evidence="4 5" key="2">
    <citation type="submission" date="2018-06" db="EMBL/GenBank/DDBJ databases">
        <title>Metagenomic assembly of (sub)arctic Cyanobacteria and their associated microbiome from non-axenic cultures.</title>
        <authorList>
            <person name="Baurain D."/>
        </authorList>
    </citation>
    <scope>NUCLEOTIDE SEQUENCE [LARGE SCALE GENOMIC DNA]</scope>
    <source>
        <strain evidence="4">ULC066bin1</strain>
    </source>
</reference>
<reference evidence="4 5" key="1">
    <citation type="submission" date="2018-04" db="EMBL/GenBank/DDBJ databases">
        <authorList>
            <person name="Go L.Y."/>
            <person name="Mitchell J.A."/>
        </authorList>
    </citation>
    <scope>NUCLEOTIDE SEQUENCE [LARGE SCALE GENOMIC DNA]</scope>
    <source>
        <strain evidence="4">ULC066bin1</strain>
    </source>
</reference>
<dbReference type="InterPro" id="IPR003477">
    <property type="entry name" value="PemK-like"/>
</dbReference>
<protein>
    <recommendedName>
        <fullName evidence="3">mRNA interferase</fullName>
        <ecNumber evidence="3">3.1.-.-</ecNumber>
    </recommendedName>
</protein>
<keyword evidence="3" id="KW-0540">Nuclease</keyword>
<dbReference type="AlphaFoldDB" id="A0A2W4W0F9"/>
<sequence>MNIQRGDVVLVDYPYTSGNETKVRPVLVIQNDLDNQRLKNTIVAQITSKTQRSLEPTQLLIEIATQEGQESGLRQDSVVNNVNLLTLNKEKILRKLGQLPDAVMQNVNNCLKTALELP</sequence>
<dbReference type="Pfam" id="PF02452">
    <property type="entry name" value="PemK_toxin"/>
    <property type="match status" value="1"/>
</dbReference>
<dbReference type="Proteomes" id="UP000249467">
    <property type="component" value="Unassembled WGS sequence"/>
</dbReference>
<dbReference type="PIRSF" id="PIRSF033490">
    <property type="entry name" value="MazF"/>
    <property type="match status" value="1"/>
</dbReference>
<organism evidence="4 5">
    <name type="scientific">Pseudanabaena frigida</name>
    <dbReference type="NCBI Taxonomy" id="945775"/>
    <lineage>
        <taxon>Bacteria</taxon>
        <taxon>Bacillati</taxon>
        <taxon>Cyanobacteriota</taxon>
        <taxon>Cyanophyceae</taxon>
        <taxon>Pseudanabaenales</taxon>
        <taxon>Pseudanabaenaceae</taxon>
        <taxon>Pseudanabaena</taxon>
    </lineage>
</organism>
<dbReference type="GO" id="GO:0016787">
    <property type="term" value="F:hydrolase activity"/>
    <property type="evidence" value="ECO:0007669"/>
    <property type="project" value="UniProtKB-KW"/>
</dbReference>
<dbReference type="PANTHER" id="PTHR33988:SF2">
    <property type="entry name" value="ENDORIBONUCLEASE MAZF"/>
    <property type="match status" value="1"/>
</dbReference>
<dbReference type="PANTHER" id="PTHR33988">
    <property type="entry name" value="ENDORIBONUCLEASE MAZF-RELATED"/>
    <property type="match status" value="1"/>
</dbReference>
<keyword evidence="2" id="KW-1277">Toxin-antitoxin system</keyword>
<evidence type="ECO:0000313" key="5">
    <source>
        <dbReference type="Proteomes" id="UP000249467"/>
    </source>
</evidence>
<accession>A0A2W4W0F9</accession>
<dbReference type="GO" id="GO:0016075">
    <property type="term" value="P:rRNA catabolic process"/>
    <property type="evidence" value="ECO:0007669"/>
    <property type="project" value="TreeGrafter"/>
</dbReference>
<evidence type="ECO:0000256" key="3">
    <source>
        <dbReference type="PIRNR" id="PIRNR033490"/>
    </source>
</evidence>
<comment type="caution">
    <text evidence="4">The sequence shown here is derived from an EMBL/GenBank/DDBJ whole genome shotgun (WGS) entry which is preliminary data.</text>
</comment>
<dbReference type="GO" id="GO:0006402">
    <property type="term" value="P:mRNA catabolic process"/>
    <property type="evidence" value="ECO:0007669"/>
    <property type="project" value="TreeGrafter"/>
</dbReference>
<dbReference type="GO" id="GO:0003677">
    <property type="term" value="F:DNA binding"/>
    <property type="evidence" value="ECO:0007669"/>
    <property type="project" value="InterPro"/>
</dbReference>
<dbReference type="SUPFAM" id="SSF50118">
    <property type="entry name" value="Cell growth inhibitor/plasmid maintenance toxic component"/>
    <property type="match status" value="1"/>
</dbReference>
<dbReference type="EMBL" id="QBML01000022">
    <property type="protein sequence ID" value="PZO38674.1"/>
    <property type="molecule type" value="Genomic_DNA"/>
</dbReference>
<evidence type="ECO:0000313" key="4">
    <source>
        <dbReference type="EMBL" id="PZO38674.1"/>
    </source>
</evidence>
<comment type="function">
    <text evidence="3">Toxic component of a type II toxin-antitoxin (TA) system.</text>
</comment>
<dbReference type="InterPro" id="IPR011067">
    <property type="entry name" value="Plasmid_toxin/cell-grow_inhib"/>
</dbReference>
<comment type="similarity">
    <text evidence="1 3">Belongs to the PemK/MazF family.</text>
</comment>
<dbReference type="EC" id="3.1.-.-" evidence="3"/>
<name>A0A2W4W0F9_9CYAN</name>
<proteinExistence type="inferred from homology"/>
<gene>
    <name evidence="4" type="ORF">DCF19_15850</name>
</gene>